<dbReference type="InterPro" id="IPR036061">
    <property type="entry name" value="CheW-like_dom_sf"/>
</dbReference>
<sequence length="241" mass="25914">MAKRKKTPDIMEELLGGTPPATKPESKRTGAVRSANNGLGEGSASPDKAPEREADTNPQKKPESELPNRSDPEPLKQAAAEPEDMPEELIPAFEGLKGEDLDGSTHFVSFRLGVQIYALPLGNVESVLRMVALTPLPEAPPWIAGAVNLHGSVVPALDLRQRLGGEIRKPRPDDYLLVVKGVERLVALMVDEVTGIVEVPTHQAESPSGPLARSRPLAGVIRHEEGLILILDPGRLVPNEE</sequence>
<reference evidence="3 4" key="1">
    <citation type="submission" date="2020-08" db="EMBL/GenBank/DDBJ databases">
        <title>Bridging the membrane lipid divide: bacteria of the FCB group superphylum have the potential to synthesize archaeal ether lipids.</title>
        <authorList>
            <person name="Villanueva L."/>
            <person name="Von Meijenfeldt F.A.B."/>
            <person name="Westbye A.B."/>
            <person name="Yadav S."/>
            <person name="Hopmans E.C."/>
            <person name="Dutilh B.E."/>
            <person name="Sinninghe Damste J.S."/>
        </authorList>
    </citation>
    <scope>NUCLEOTIDE SEQUENCE [LARGE SCALE GENOMIC DNA]</scope>
    <source>
        <strain evidence="3">NIOZ-UU27</strain>
    </source>
</reference>
<dbReference type="InterPro" id="IPR002545">
    <property type="entry name" value="CheW-lke_dom"/>
</dbReference>
<dbReference type="SUPFAM" id="SSF50341">
    <property type="entry name" value="CheW-like"/>
    <property type="match status" value="1"/>
</dbReference>
<dbReference type="PANTHER" id="PTHR22617">
    <property type="entry name" value="CHEMOTAXIS SENSOR HISTIDINE KINASE-RELATED"/>
    <property type="match status" value="1"/>
</dbReference>
<evidence type="ECO:0000256" key="1">
    <source>
        <dbReference type="SAM" id="MobiDB-lite"/>
    </source>
</evidence>
<dbReference type="Gene3D" id="2.30.30.40">
    <property type="entry name" value="SH3 Domains"/>
    <property type="match status" value="1"/>
</dbReference>
<comment type="caution">
    <text evidence="3">The sequence shown here is derived from an EMBL/GenBank/DDBJ whole genome shotgun (WGS) entry which is preliminary data.</text>
</comment>
<proteinExistence type="predicted"/>
<evidence type="ECO:0000313" key="4">
    <source>
        <dbReference type="Proteomes" id="UP000650524"/>
    </source>
</evidence>
<accession>A0A8J6N265</accession>
<feature type="region of interest" description="Disordered" evidence="1">
    <location>
        <begin position="1"/>
        <end position="85"/>
    </location>
</feature>
<dbReference type="PROSITE" id="PS50851">
    <property type="entry name" value="CHEW"/>
    <property type="match status" value="1"/>
</dbReference>
<dbReference type="EMBL" id="JACNJD010000342">
    <property type="protein sequence ID" value="MBC8179068.1"/>
    <property type="molecule type" value="Genomic_DNA"/>
</dbReference>
<dbReference type="InterPro" id="IPR039315">
    <property type="entry name" value="CheW"/>
</dbReference>
<evidence type="ECO:0000259" key="2">
    <source>
        <dbReference type="PROSITE" id="PS50851"/>
    </source>
</evidence>
<evidence type="ECO:0000313" key="3">
    <source>
        <dbReference type="EMBL" id="MBC8179068.1"/>
    </source>
</evidence>
<dbReference type="SMART" id="SM00260">
    <property type="entry name" value="CheW"/>
    <property type="match status" value="1"/>
</dbReference>
<dbReference type="GO" id="GO:0005829">
    <property type="term" value="C:cytosol"/>
    <property type="evidence" value="ECO:0007669"/>
    <property type="project" value="TreeGrafter"/>
</dbReference>
<feature type="compositionally biased region" description="Basic and acidic residues" evidence="1">
    <location>
        <begin position="48"/>
        <end position="74"/>
    </location>
</feature>
<dbReference type="Proteomes" id="UP000650524">
    <property type="component" value="Unassembled WGS sequence"/>
</dbReference>
<dbReference type="GO" id="GO:0006935">
    <property type="term" value="P:chemotaxis"/>
    <property type="evidence" value="ECO:0007669"/>
    <property type="project" value="InterPro"/>
</dbReference>
<gene>
    <name evidence="3" type="ORF">H8E19_16815</name>
</gene>
<dbReference type="Gene3D" id="2.40.50.180">
    <property type="entry name" value="CheA-289, Domain 4"/>
    <property type="match status" value="1"/>
</dbReference>
<dbReference type="Pfam" id="PF01584">
    <property type="entry name" value="CheW"/>
    <property type="match status" value="1"/>
</dbReference>
<name>A0A8J6N265_9DELT</name>
<protein>
    <submittedName>
        <fullName evidence="3">Purine-binding chemotaxis protein CheW</fullName>
    </submittedName>
</protein>
<organism evidence="3 4">
    <name type="scientific">Candidatus Desulfacyla euxinica</name>
    <dbReference type="NCBI Taxonomy" id="2841693"/>
    <lineage>
        <taxon>Bacteria</taxon>
        <taxon>Deltaproteobacteria</taxon>
        <taxon>Candidatus Desulfacyla</taxon>
    </lineage>
</organism>
<dbReference type="PANTHER" id="PTHR22617:SF23">
    <property type="entry name" value="CHEMOTAXIS PROTEIN CHEW"/>
    <property type="match status" value="1"/>
</dbReference>
<feature type="domain" description="CheW-like" evidence="2">
    <location>
        <begin position="104"/>
        <end position="241"/>
    </location>
</feature>
<dbReference type="GO" id="GO:0007165">
    <property type="term" value="P:signal transduction"/>
    <property type="evidence" value="ECO:0007669"/>
    <property type="project" value="InterPro"/>
</dbReference>
<dbReference type="AlphaFoldDB" id="A0A8J6N265"/>